<name>A0A813BV85_9DINO</name>
<accession>A0A813BV85</accession>
<comment type="caution">
    <text evidence="1">The sequence shown here is derived from an EMBL/GenBank/DDBJ whole genome shotgun (WGS) entry which is preliminary data.</text>
</comment>
<evidence type="ECO:0000313" key="1">
    <source>
        <dbReference type="EMBL" id="CAE7921063.1"/>
    </source>
</evidence>
<dbReference type="Proteomes" id="UP000601435">
    <property type="component" value="Unassembled WGS sequence"/>
</dbReference>
<dbReference type="EMBL" id="CAJNJA010077902">
    <property type="protein sequence ID" value="CAE7921063.1"/>
    <property type="molecule type" value="Genomic_DNA"/>
</dbReference>
<keyword evidence="2" id="KW-1185">Reference proteome</keyword>
<feature type="non-terminal residue" evidence="1">
    <location>
        <position position="359"/>
    </location>
</feature>
<sequence length="359" mass="40779">LRYRKQEVLGFVLYTDERLQNELYNTALTVIHDDLQEILRVLPAGVLTRLRSHPLCIWVNLDNGVRKKGCCCHHVDLPDEYMKCKSHSVETFDIRDYLQQTEVQPAQLLHEISHWVHFDIVRKECSASQSSKWRSSSGRIILPENQTILKETSDEGPIYRVCGFENACLNGRYVLDKSSLGSPGFPRLIKLQGGRDVTEVACRCTDRSSARDTLAPDRWHLEVSGQALAYRIGTDFGMRVSGWYEWIDAAWCPTTACATAVLSNEAATAHVEGFHEHALNGLYVELETLQSFHVRRCTDDEVSQRQRTARTWLKASAGGPDFTLRFTNRRGDIAEGTNALPFDRCKSKVEGSYKIPRMT</sequence>
<dbReference type="AlphaFoldDB" id="A0A813BV85"/>
<evidence type="ECO:0000313" key="2">
    <source>
        <dbReference type="Proteomes" id="UP000601435"/>
    </source>
</evidence>
<proteinExistence type="predicted"/>
<gene>
    <name evidence="1" type="ORF">SNEC2469_LOCUS31747</name>
</gene>
<organism evidence="1 2">
    <name type="scientific">Symbiodinium necroappetens</name>
    <dbReference type="NCBI Taxonomy" id="1628268"/>
    <lineage>
        <taxon>Eukaryota</taxon>
        <taxon>Sar</taxon>
        <taxon>Alveolata</taxon>
        <taxon>Dinophyceae</taxon>
        <taxon>Suessiales</taxon>
        <taxon>Symbiodiniaceae</taxon>
        <taxon>Symbiodinium</taxon>
    </lineage>
</organism>
<reference evidence="1" key="1">
    <citation type="submission" date="2021-02" db="EMBL/GenBank/DDBJ databases">
        <authorList>
            <person name="Dougan E. K."/>
            <person name="Rhodes N."/>
            <person name="Thang M."/>
            <person name="Chan C."/>
        </authorList>
    </citation>
    <scope>NUCLEOTIDE SEQUENCE</scope>
</reference>
<protein>
    <submittedName>
        <fullName evidence="1">Uncharacterized protein</fullName>
    </submittedName>
</protein>
<dbReference type="OrthoDB" id="422196at2759"/>